<dbReference type="PANTHER" id="PTHR30136:SF34">
    <property type="entry name" value="TRANSCRIPTIONAL REGULATOR"/>
    <property type="match status" value="1"/>
</dbReference>
<dbReference type="SUPFAM" id="SSF55781">
    <property type="entry name" value="GAF domain-like"/>
    <property type="match status" value="1"/>
</dbReference>
<dbReference type="GO" id="GO:0045893">
    <property type="term" value="P:positive regulation of DNA-templated transcription"/>
    <property type="evidence" value="ECO:0007669"/>
    <property type="project" value="InterPro"/>
</dbReference>
<dbReference type="STRING" id="1424334.W822_11980"/>
<proteinExistence type="predicted"/>
<gene>
    <name evidence="6" type="ORF">W822_11980</name>
</gene>
<dbReference type="GO" id="GO:0003677">
    <property type="term" value="F:DNA binding"/>
    <property type="evidence" value="ECO:0007669"/>
    <property type="project" value="UniProtKB-KW"/>
</dbReference>
<keyword evidence="3" id="KW-0804">Transcription</keyword>
<dbReference type="OrthoDB" id="9807558at2"/>
<evidence type="ECO:0000313" key="7">
    <source>
        <dbReference type="Proteomes" id="UP000018733"/>
    </source>
</evidence>
<evidence type="ECO:0000256" key="2">
    <source>
        <dbReference type="ARBA" id="ARBA00023125"/>
    </source>
</evidence>
<comment type="caution">
    <text evidence="6">The sequence shown here is derived from an EMBL/GenBank/DDBJ whole genome shotgun (WGS) entry which is preliminary data.</text>
</comment>
<dbReference type="InterPro" id="IPR012794">
    <property type="entry name" value="PcaR_PcaU"/>
</dbReference>
<dbReference type="InterPro" id="IPR036388">
    <property type="entry name" value="WH-like_DNA-bd_sf"/>
</dbReference>
<evidence type="ECO:0000259" key="4">
    <source>
        <dbReference type="PROSITE" id="PS51077"/>
    </source>
</evidence>
<dbReference type="HOGENOM" id="CLU_062618_0_1_4"/>
<dbReference type="InterPro" id="IPR050707">
    <property type="entry name" value="HTH_MetabolicPath_Reg"/>
</dbReference>
<dbReference type="InterPro" id="IPR036390">
    <property type="entry name" value="WH_DNA-bd_sf"/>
</dbReference>
<dbReference type="PANTHER" id="PTHR30136">
    <property type="entry name" value="HELIX-TURN-HELIX TRANSCRIPTIONAL REGULATOR, ICLR FAMILY"/>
    <property type="match status" value="1"/>
</dbReference>
<dbReference type="Proteomes" id="UP000018733">
    <property type="component" value="Unassembled WGS sequence"/>
</dbReference>
<dbReference type="PROSITE" id="PS51077">
    <property type="entry name" value="HTH_ICLR"/>
    <property type="match status" value="1"/>
</dbReference>
<dbReference type="GO" id="GO:0046278">
    <property type="term" value="P:3,4-dihydroxybenzoate metabolic process"/>
    <property type="evidence" value="ECO:0007669"/>
    <property type="project" value="InterPro"/>
</dbReference>
<dbReference type="InterPro" id="IPR014757">
    <property type="entry name" value="Tscrpt_reg_IclR_C"/>
</dbReference>
<evidence type="ECO:0000313" key="6">
    <source>
        <dbReference type="EMBL" id="ETF01531.1"/>
    </source>
</evidence>
<dbReference type="PROSITE" id="PS51078">
    <property type="entry name" value="ICLR_ED"/>
    <property type="match status" value="1"/>
</dbReference>
<accession>V8QNK5</accession>
<dbReference type="Pfam" id="PF01614">
    <property type="entry name" value="IclR_C"/>
    <property type="match status" value="1"/>
</dbReference>
<dbReference type="AlphaFoldDB" id="V8QNK5"/>
<feature type="domain" description="HTH iclR-type" evidence="4">
    <location>
        <begin position="30"/>
        <end position="90"/>
    </location>
</feature>
<dbReference type="Gene3D" id="3.30.450.40">
    <property type="match status" value="1"/>
</dbReference>
<protein>
    <submittedName>
        <fullName evidence="6">IclR family transcriptional regulator</fullName>
    </submittedName>
</protein>
<sequence length="277" mass="30971">MTITTEIVTDKKKQIKNPQNKRTIRHEDFIAGLAKGLAVLDSFGSDRHRLNISMAAEKTGMTRAAARRHLLTLEYLGYLDSDGHYFYLTPKVLRFSGSYMGGATLPKVSQPLLNLLTNQSALIYSVMVLDGYEAITIARSAAPQQTDRVNPYGLTLGNRLPAHTTSAGKILLAHLSADEQRQWLEHYPLQRMTKFTQVDNASFLAQLHDIKEQDWCYSSEEHELGVHALAVPIYGQSAKVIAALNIVSSTTKTKKKYLIQHILPLLQDTAREIRAVI</sequence>
<dbReference type="NCBIfam" id="TIGR02431">
    <property type="entry name" value="pcaR_pcaU"/>
    <property type="match status" value="1"/>
</dbReference>
<dbReference type="eggNOG" id="COG1414">
    <property type="taxonomic scope" value="Bacteria"/>
</dbReference>
<name>V8QNK5_9BURK</name>
<dbReference type="Pfam" id="PF09339">
    <property type="entry name" value="HTH_IclR"/>
    <property type="match status" value="1"/>
</dbReference>
<dbReference type="SMART" id="SM00346">
    <property type="entry name" value="HTH_ICLR"/>
    <property type="match status" value="1"/>
</dbReference>
<dbReference type="GO" id="GO:0045892">
    <property type="term" value="P:negative regulation of DNA-templated transcription"/>
    <property type="evidence" value="ECO:0007669"/>
    <property type="project" value="TreeGrafter"/>
</dbReference>
<dbReference type="Gene3D" id="1.10.10.10">
    <property type="entry name" value="Winged helix-like DNA-binding domain superfamily/Winged helix DNA-binding domain"/>
    <property type="match status" value="1"/>
</dbReference>
<dbReference type="RefSeq" id="WP_024005362.1">
    <property type="nucleotide sequence ID" value="NZ_KI650980.1"/>
</dbReference>
<evidence type="ECO:0000256" key="1">
    <source>
        <dbReference type="ARBA" id="ARBA00023015"/>
    </source>
</evidence>
<evidence type="ECO:0000259" key="5">
    <source>
        <dbReference type="PROSITE" id="PS51078"/>
    </source>
</evidence>
<dbReference type="InterPro" id="IPR029016">
    <property type="entry name" value="GAF-like_dom_sf"/>
</dbReference>
<keyword evidence="1" id="KW-0805">Transcription regulation</keyword>
<evidence type="ECO:0000256" key="3">
    <source>
        <dbReference type="ARBA" id="ARBA00023163"/>
    </source>
</evidence>
<dbReference type="SUPFAM" id="SSF46785">
    <property type="entry name" value="Winged helix' DNA-binding domain"/>
    <property type="match status" value="1"/>
</dbReference>
<reference evidence="6 7" key="1">
    <citation type="journal article" date="2014" name="Genome Announc.">
        <title>Draft Genome Sequence of Advenella kashmirensis Strain W13003, a Polycyclic Aromatic Hydrocarbon-Degrading Bacterium.</title>
        <authorList>
            <person name="Wang X."/>
            <person name="Jin D."/>
            <person name="Zhou L."/>
            <person name="Wu L."/>
            <person name="An W."/>
            <person name="Zhao L."/>
        </authorList>
    </citation>
    <scope>NUCLEOTIDE SEQUENCE [LARGE SCALE GENOMIC DNA]</scope>
    <source>
        <strain evidence="6 7">W13003</strain>
    </source>
</reference>
<keyword evidence="2" id="KW-0238">DNA-binding</keyword>
<dbReference type="EMBL" id="AYXT01000010">
    <property type="protein sequence ID" value="ETF01531.1"/>
    <property type="molecule type" value="Genomic_DNA"/>
</dbReference>
<organism evidence="6 7">
    <name type="scientific">Advenella kashmirensis W13003</name>
    <dbReference type="NCBI Taxonomy" id="1424334"/>
    <lineage>
        <taxon>Bacteria</taxon>
        <taxon>Pseudomonadati</taxon>
        <taxon>Pseudomonadota</taxon>
        <taxon>Betaproteobacteria</taxon>
        <taxon>Burkholderiales</taxon>
        <taxon>Alcaligenaceae</taxon>
    </lineage>
</organism>
<keyword evidence="7" id="KW-1185">Reference proteome</keyword>
<dbReference type="InterPro" id="IPR005471">
    <property type="entry name" value="Tscrpt_reg_IclR_N"/>
</dbReference>
<feature type="domain" description="IclR-ED" evidence="5">
    <location>
        <begin position="91"/>
        <end position="277"/>
    </location>
</feature>
<dbReference type="PATRIC" id="fig|1424334.3.peg.2413"/>
<dbReference type="GO" id="GO:0003700">
    <property type="term" value="F:DNA-binding transcription factor activity"/>
    <property type="evidence" value="ECO:0007669"/>
    <property type="project" value="TreeGrafter"/>
</dbReference>